<organism evidence="1">
    <name type="scientific">Escherichia coli O55:H7</name>
    <dbReference type="NCBI Taxonomy" id="244320"/>
    <lineage>
        <taxon>Bacteria</taxon>
        <taxon>Pseudomonadati</taxon>
        <taxon>Pseudomonadota</taxon>
        <taxon>Gammaproteobacteria</taxon>
        <taxon>Enterobacterales</taxon>
        <taxon>Enterobacteriaceae</taxon>
        <taxon>Escherichia</taxon>
    </lineage>
</organism>
<dbReference type="RefSeq" id="WP_000526857.1">
    <property type="nucleotide sequence ID" value="NZ_CP038298.1"/>
</dbReference>
<dbReference type="Gene3D" id="1.10.510.10">
    <property type="entry name" value="Transferase(Phosphotransferase) domain 1"/>
    <property type="match status" value="1"/>
</dbReference>
<proteinExistence type="predicted"/>
<evidence type="ECO:0000313" key="1">
    <source>
        <dbReference type="EMBL" id="ARD70693.1"/>
    </source>
</evidence>
<keyword evidence="1" id="KW-0614">Plasmid</keyword>
<geneLocation type="plasmid" evidence="1">
    <name>unnamed</name>
</geneLocation>
<accession>A0A1V0M722</accession>
<protein>
    <submittedName>
        <fullName evidence="1">Uncharacterized protein</fullName>
    </submittedName>
</protein>
<reference evidence="1" key="1">
    <citation type="submission" date="2016-08" db="EMBL/GenBank/DDBJ databases">
        <title>Comparative Genomic Analysis of Emerging Non-sorbitol Fermenting Shiga Toxin-producing Escherichia coli O55:H7.</title>
        <authorList>
            <person name="Schutz K."/>
            <person name="Cowley L.A."/>
            <person name="Dallman T.J."/>
        </authorList>
    </citation>
    <scope>NUCLEOTIDE SEQUENCE</scope>
    <source>
        <strain evidence="1">122262</strain>
        <plasmid evidence="1">unnamed</plasmid>
    </source>
</reference>
<sequence>MGNILFDEKNNRFWLIDFSNSYEHYYSIDKDSKLFVNEMADREFCSILKTLRENAISNI</sequence>
<dbReference type="OMA" id="MADREFC"/>
<name>A0A1V0M722_ECOLX</name>
<dbReference type="AlphaFoldDB" id="A0A1V0M722"/>
<dbReference type="EMBL" id="KX808482">
    <property type="protein sequence ID" value="ARD70693.1"/>
    <property type="molecule type" value="Genomic_DNA"/>
</dbReference>